<keyword evidence="2" id="KW-1185">Reference proteome</keyword>
<dbReference type="EMBL" id="CM007372">
    <property type="protein sequence ID" value="OIW00094.1"/>
    <property type="molecule type" value="Genomic_DNA"/>
</dbReference>
<name>A0A4P1R347_LUPAN</name>
<evidence type="ECO:0000313" key="2">
    <source>
        <dbReference type="Proteomes" id="UP000188354"/>
    </source>
</evidence>
<dbReference type="PANTHER" id="PTHR47382">
    <property type="entry name" value="U-BOX DOMAIN-CONTAINING PROTEIN 52-LIKE"/>
    <property type="match status" value="1"/>
</dbReference>
<dbReference type="STRING" id="3871.A0A4P1R347"/>
<gene>
    <name evidence="1" type="ORF">TanjilG_26431</name>
</gene>
<dbReference type="SUPFAM" id="SSF52402">
    <property type="entry name" value="Adenine nucleotide alpha hydrolases-like"/>
    <property type="match status" value="1"/>
</dbReference>
<proteinExistence type="predicted"/>
<dbReference type="CDD" id="cd01989">
    <property type="entry name" value="USP_STK_Ubox_N"/>
    <property type="match status" value="1"/>
</dbReference>
<reference evidence="1 2" key="1">
    <citation type="journal article" date="2017" name="Plant Biotechnol. J.">
        <title>A comprehensive draft genome sequence for lupin (Lupinus angustifolius), an emerging health food: insights into plant-microbe interactions and legume evolution.</title>
        <authorList>
            <person name="Hane J.K."/>
            <person name="Ming Y."/>
            <person name="Kamphuis L.G."/>
            <person name="Nelson M.N."/>
            <person name="Garg G."/>
            <person name="Atkins C.A."/>
            <person name="Bayer P.E."/>
            <person name="Bravo A."/>
            <person name="Bringans S."/>
            <person name="Cannon S."/>
            <person name="Edwards D."/>
            <person name="Foley R."/>
            <person name="Gao L.L."/>
            <person name="Harrison M.J."/>
            <person name="Huang W."/>
            <person name="Hurgobin B."/>
            <person name="Li S."/>
            <person name="Liu C.W."/>
            <person name="McGrath A."/>
            <person name="Morahan G."/>
            <person name="Murray J."/>
            <person name="Weller J."/>
            <person name="Jian J."/>
            <person name="Singh K.B."/>
        </authorList>
    </citation>
    <scope>NUCLEOTIDE SEQUENCE [LARGE SCALE GENOMIC DNA]</scope>
    <source>
        <strain evidence="2">cv. Tanjil</strain>
        <tissue evidence="1">Whole plant</tissue>
    </source>
</reference>
<organism evidence="1 2">
    <name type="scientific">Lupinus angustifolius</name>
    <name type="common">Narrow-leaved blue lupine</name>
    <dbReference type="NCBI Taxonomy" id="3871"/>
    <lineage>
        <taxon>Eukaryota</taxon>
        <taxon>Viridiplantae</taxon>
        <taxon>Streptophyta</taxon>
        <taxon>Embryophyta</taxon>
        <taxon>Tracheophyta</taxon>
        <taxon>Spermatophyta</taxon>
        <taxon>Magnoliopsida</taxon>
        <taxon>eudicotyledons</taxon>
        <taxon>Gunneridae</taxon>
        <taxon>Pentapetalae</taxon>
        <taxon>rosids</taxon>
        <taxon>fabids</taxon>
        <taxon>Fabales</taxon>
        <taxon>Fabaceae</taxon>
        <taxon>Papilionoideae</taxon>
        <taxon>50 kb inversion clade</taxon>
        <taxon>genistoids sensu lato</taxon>
        <taxon>core genistoids</taxon>
        <taxon>Genisteae</taxon>
        <taxon>Lupinus</taxon>
    </lineage>
</organism>
<dbReference type="Gramene" id="OIW00094">
    <property type="protein sequence ID" value="OIW00094"/>
    <property type="gene ID" value="TanjilG_26431"/>
</dbReference>
<evidence type="ECO:0000313" key="1">
    <source>
        <dbReference type="EMBL" id="OIW00094.1"/>
    </source>
</evidence>
<dbReference type="InterPro" id="IPR014729">
    <property type="entry name" value="Rossmann-like_a/b/a_fold"/>
</dbReference>
<accession>A0A4P1R347</accession>
<dbReference type="AlphaFoldDB" id="A0A4P1R347"/>
<protein>
    <submittedName>
        <fullName evidence="1">Uncharacterized protein</fullName>
    </submittedName>
</protein>
<dbReference type="PANTHER" id="PTHR47382:SF4">
    <property type="entry name" value="AMINOACYLTRANSFERASE, E1 UBIQUITIN-ACTIVATING ENZYME-RELATED"/>
    <property type="match status" value="1"/>
</dbReference>
<dbReference type="Proteomes" id="UP000188354">
    <property type="component" value="Chromosome LG12"/>
</dbReference>
<sequence>METEQWLHYYYSDCDDEETFSFNGLKMNDSDELFEINIMKEEKMSLDTIIEEYENESSTVFSLDIHNWIDAIYVAVDDHGDSSLHALSWALKHVVTPSTTLFLIHVFPQIKFIPTPLGKIPRSHVHPDYVNMYLTQERGKRKFVVQNFIHHLCLDSKVKVEIMLIEGDNVAKAIVDIVGTLNIRKLVIGTTKANLNRNKSESGRGNGIGEKVVKNAQESCDVKIICEGREVSENYIIRCNSSSFADSSSSRVSHEQQLDHSSAFHPLLRFLSNLMSLFRSRHLSPT</sequence>
<dbReference type="Gene3D" id="3.40.50.620">
    <property type="entry name" value="HUPs"/>
    <property type="match status" value="1"/>
</dbReference>